<protein>
    <recommendedName>
        <fullName evidence="4">DUF2486 family protein</fullName>
    </recommendedName>
</protein>
<gene>
    <name evidence="2" type="ORF">EJB06_18575</name>
</gene>
<name>A0A430HJI4_9BURK</name>
<comment type="caution">
    <text evidence="2">The sequence shown here is derived from an EMBL/GenBank/DDBJ whole genome shotgun (WGS) entry which is preliminary data.</text>
</comment>
<evidence type="ECO:0008006" key="4">
    <source>
        <dbReference type="Google" id="ProtNLM"/>
    </source>
</evidence>
<dbReference type="OrthoDB" id="8779130at2"/>
<feature type="region of interest" description="Disordered" evidence="1">
    <location>
        <begin position="1"/>
        <end position="46"/>
    </location>
</feature>
<evidence type="ECO:0000313" key="3">
    <source>
        <dbReference type="Proteomes" id="UP000278085"/>
    </source>
</evidence>
<evidence type="ECO:0000313" key="2">
    <source>
        <dbReference type="EMBL" id="RSZ57687.1"/>
    </source>
</evidence>
<organism evidence="2 3">
    <name type="scientific">Massilia atriviolacea</name>
    <dbReference type="NCBI Taxonomy" id="2495579"/>
    <lineage>
        <taxon>Bacteria</taxon>
        <taxon>Pseudomonadati</taxon>
        <taxon>Pseudomonadota</taxon>
        <taxon>Betaproteobacteria</taxon>
        <taxon>Burkholderiales</taxon>
        <taxon>Oxalobacteraceae</taxon>
        <taxon>Telluria group</taxon>
        <taxon>Massilia</taxon>
    </lineage>
</organism>
<dbReference type="Proteomes" id="UP000278085">
    <property type="component" value="Unassembled WGS sequence"/>
</dbReference>
<proteinExistence type="predicted"/>
<dbReference type="EMBL" id="RXLQ01000009">
    <property type="protein sequence ID" value="RSZ57687.1"/>
    <property type="molecule type" value="Genomic_DNA"/>
</dbReference>
<sequence length="126" mass="13490">MSQARPFDPHIPVLTELFSDKGEAPAEPVAGSAPALPEAPPASPADAHWTALEQRLSERIVQQLQASVDIVIDQRLRAGIEQVLQQAVASVTAELRKGLQETVDNIVAHAIAQEISTLQALRPPPP</sequence>
<keyword evidence="3" id="KW-1185">Reference proteome</keyword>
<dbReference type="AlphaFoldDB" id="A0A430HJI4"/>
<accession>A0A430HJI4</accession>
<dbReference type="RefSeq" id="WP_126075496.1">
    <property type="nucleotide sequence ID" value="NZ_CP051166.1"/>
</dbReference>
<evidence type="ECO:0000256" key="1">
    <source>
        <dbReference type="SAM" id="MobiDB-lite"/>
    </source>
</evidence>
<reference evidence="2 3" key="1">
    <citation type="submission" date="2018-12" db="EMBL/GenBank/DDBJ databases">
        <authorList>
            <person name="Yang E."/>
        </authorList>
    </citation>
    <scope>NUCLEOTIDE SEQUENCE [LARGE SCALE GENOMIC DNA]</scope>
    <source>
        <strain evidence="2 3">SOD</strain>
    </source>
</reference>